<feature type="region of interest" description="Disordered" evidence="1">
    <location>
        <begin position="126"/>
        <end position="149"/>
    </location>
</feature>
<dbReference type="Proteomes" id="UP000245783">
    <property type="component" value="Unassembled WGS sequence"/>
</dbReference>
<accession>A0A316W127</accession>
<evidence type="ECO:0000313" key="3">
    <source>
        <dbReference type="Proteomes" id="UP000245783"/>
    </source>
</evidence>
<evidence type="ECO:0000313" key="2">
    <source>
        <dbReference type="EMBL" id="PWN41375.1"/>
    </source>
</evidence>
<organism evidence="2 3">
    <name type="scientific">Ceraceosorus guamensis</name>
    <dbReference type="NCBI Taxonomy" id="1522189"/>
    <lineage>
        <taxon>Eukaryota</taxon>
        <taxon>Fungi</taxon>
        <taxon>Dikarya</taxon>
        <taxon>Basidiomycota</taxon>
        <taxon>Ustilaginomycotina</taxon>
        <taxon>Exobasidiomycetes</taxon>
        <taxon>Ceraceosorales</taxon>
        <taxon>Ceraceosoraceae</taxon>
        <taxon>Ceraceosorus</taxon>
    </lineage>
</organism>
<dbReference type="InParanoid" id="A0A316W127"/>
<dbReference type="RefSeq" id="XP_025368535.1">
    <property type="nucleotide sequence ID" value="XM_025510688.1"/>
</dbReference>
<dbReference type="EMBL" id="KZ819394">
    <property type="protein sequence ID" value="PWN41375.1"/>
    <property type="molecule type" value="Genomic_DNA"/>
</dbReference>
<evidence type="ECO:0000256" key="1">
    <source>
        <dbReference type="SAM" id="MobiDB-lite"/>
    </source>
</evidence>
<proteinExistence type="predicted"/>
<gene>
    <name evidence="2" type="ORF">IE81DRAFT_179068</name>
</gene>
<reference evidence="2 3" key="1">
    <citation type="journal article" date="2018" name="Mol. Biol. Evol.">
        <title>Broad Genomic Sampling Reveals a Smut Pathogenic Ancestry of the Fungal Clade Ustilaginomycotina.</title>
        <authorList>
            <person name="Kijpornyongpan T."/>
            <person name="Mondo S.J."/>
            <person name="Barry K."/>
            <person name="Sandor L."/>
            <person name="Lee J."/>
            <person name="Lipzen A."/>
            <person name="Pangilinan J."/>
            <person name="LaButti K."/>
            <person name="Hainaut M."/>
            <person name="Henrissat B."/>
            <person name="Grigoriev I.V."/>
            <person name="Spatafora J.W."/>
            <person name="Aime M.C."/>
        </authorList>
    </citation>
    <scope>NUCLEOTIDE SEQUENCE [LARGE SCALE GENOMIC DNA]</scope>
    <source>
        <strain evidence="2 3">MCA 4658</strain>
    </source>
</reference>
<dbReference type="AlphaFoldDB" id="A0A316W127"/>
<sequence length="149" mass="16478">MFLPGDIVTFCQGAPMRRCLARKAVLSADIPGLGRGSRAPADRLPLRATRTSLLQLPAWCPIQAPPSVRGSGSSSLKLDAPLFKSSDKSQIVSGKRLPRAWITFANAKRYSYNRYSVRKRKLGVHRRMGKQASARRQSLDASRMVDVLQ</sequence>
<dbReference type="GeneID" id="37032558"/>
<name>A0A316W127_9BASI</name>
<keyword evidence="3" id="KW-1185">Reference proteome</keyword>
<protein>
    <submittedName>
        <fullName evidence="2">Uncharacterized protein</fullName>
    </submittedName>
</protein>